<name>A0A1J4J477_9EUKA</name>
<dbReference type="GO" id="GO:0004674">
    <property type="term" value="F:protein serine/threonine kinase activity"/>
    <property type="evidence" value="ECO:0007669"/>
    <property type="project" value="UniProtKB-KW"/>
</dbReference>
<keyword evidence="8" id="KW-1185">Reference proteome</keyword>
<dbReference type="Proteomes" id="UP000179807">
    <property type="component" value="Unassembled WGS sequence"/>
</dbReference>
<dbReference type="InterPro" id="IPR017441">
    <property type="entry name" value="Protein_kinase_ATP_BS"/>
</dbReference>
<reference evidence="7" key="1">
    <citation type="submission" date="2016-10" db="EMBL/GenBank/DDBJ databases">
        <authorList>
            <person name="Benchimol M."/>
            <person name="Almeida L.G."/>
            <person name="Vasconcelos A.T."/>
            <person name="Perreira-Neves A."/>
            <person name="Rosa I.A."/>
            <person name="Tasca T."/>
            <person name="Bogo M.R."/>
            <person name="de Souza W."/>
        </authorList>
    </citation>
    <scope>NUCLEOTIDE SEQUENCE [LARGE SCALE GENOMIC DNA]</scope>
    <source>
        <strain evidence="7">K</strain>
    </source>
</reference>
<dbReference type="PANTHER" id="PTHR44329:SF214">
    <property type="entry name" value="PROTEIN KINASE DOMAIN-CONTAINING PROTEIN"/>
    <property type="match status" value="1"/>
</dbReference>
<gene>
    <name evidence="7" type="ORF">TRFO_11260</name>
</gene>
<evidence type="ECO:0000256" key="5">
    <source>
        <dbReference type="SAM" id="MobiDB-lite"/>
    </source>
</evidence>
<evidence type="ECO:0000256" key="3">
    <source>
        <dbReference type="ARBA" id="ARBA00022840"/>
    </source>
</evidence>
<dbReference type="AlphaFoldDB" id="A0A1J4J477"/>
<keyword evidence="1" id="KW-0723">Serine/threonine-protein kinase</keyword>
<organism evidence="7 8">
    <name type="scientific">Tritrichomonas foetus</name>
    <dbReference type="NCBI Taxonomy" id="1144522"/>
    <lineage>
        <taxon>Eukaryota</taxon>
        <taxon>Metamonada</taxon>
        <taxon>Parabasalia</taxon>
        <taxon>Tritrichomonadida</taxon>
        <taxon>Tritrichomonadidae</taxon>
        <taxon>Tritrichomonas</taxon>
    </lineage>
</organism>
<keyword evidence="3 4" id="KW-0067">ATP-binding</keyword>
<dbReference type="InterPro" id="IPR000719">
    <property type="entry name" value="Prot_kinase_dom"/>
</dbReference>
<proteinExistence type="predicted"/>
<evidence type="ECO:0000256" key="2">
    <source>
        <dbReference type="ARBA" id="ARBA00022741"/>
    </source>
</evidence>
<dbReference type="InterPro" id="IPR001245">
    <property type="entry name" value="Ser-Thr/Tyr_kinase_cat_dom"/>
</dbReference>
<dbReference type="RefSeq" id="XP_068347335.1">
    <property type="nucleotide sequence ID" value="XM_068495940.1"/>
</dbReference>
<dbReference type="InterPro" id="IPR016024">
    <property type="entry name" value="ARM-type_fold"/>
</dbReference>
<feature type="region of interest" description="Disordered" evidence="5">
    <location>
        <begin position="317"/>
        <end position="366"/>
    </location>
</feature>
<evidence type="ECO:0000313" key="7">
    <source>
        <dbReference type="EMBL" id="OHS94198.1"/>
    </source>
</evidence>
<protein>
    <submittedName>
        <fullName evidence="7">TKL family protein kinase</fullName>
    </submittedName>
</protein>
<feature type="domain" description="Protein kinase" evidence="6">
    <location>
        <begin position="23"/>
        <end position="283"/>
    </location>
</feature>
<dbReference type="PROSITE" id="PS50011">
    <property type="entry name" value="PROTEIN_KINASE_DOM"/>
    <property type="match status" value="1"/>
</dbReference>
<sequence length="824" mass="93998">MSENITKHVSPILQQFIVKYEDFKIGKMIGQGAFGKVYYAVHLPTKKKCAVKKLFMKELTGQDMISFCREIEVLVKCDNVFVLPFFGWSATFPYIIVTQYIPNGSLFNALHHRPLAPQLSATNKTLIAIGIASGMQSLHSVGIIHRDLKSLNILLDETILPKICDFGLSRFQDDEISQMTADIGTPHWMAPELFESNKYTNKVDVYAFGMLMWEMYNEVAPFQGMNGVQIAFQVSKEGYRPSWPDSTPKKFKSFVKKCWHQNPEKRPTFSQIFRAFMQKMIYFPGTDLDFVDRLRADITADERRRLKNADNRVPPLFVPKARTVSRRKPPPALDQSPRSPSHNRRKSRQDGWELSGFEPLPKPTSPKFAEQFTRTINYITRDNISDFFKMIVPYFSNNTVPDDIMILILKELHKILSNVDNLSVFIDLDYHNMLPIQKVSVSNLTLLLLLHITTSKPDVVNIRFMHFLEPAIVKYPAKVLTIISPFLLKFNMVQGSWEIVDFLIKNCEPFLLGAGDMFIHTLYFLCTTFDTVINARFNYIVNIINFALTIHDVNTVRNSYKFATRFYTERFSVSPKTMISHIGDPELRTYALSFLVKQIHVEVTLSLIQALICASPYEKVAIGMLNNFLSSSLEVCKLFMQIGSSWMFSASLEMEEVLGFILILASYPTLRAPLSVIPELADVLSSLVETEQEEFVDIVVHLIVKLMPSPKLITNLAETGFFTKFLNIVDRLDNEVLINEALFLIDTLSKVSYVPDFINAIPYIVNLVSNSQFESASFSALAAMSTHPKLANEIKKISMKLLRGSHSSRTQPYLRQLTQNLGSM</sequence>
<dbReference type="CDD" id="cd13999">
    <property type="entry name" value="STKc_MAP3K-like"/>
    <property type="match status" value="1"/>
</dbReference>
<keyword evidence="7" id="KW-0808">Transferase</keyword>
<evidence type="ECO:0000259" key="6">
    <source>
        <dbReference type="PROSITE" id="PS50011"/>
    </source>
</evidence>
<evidence type="ECO:0000313" key="8">
    <source>
        <dbReference type="Proteomes" id="UP000179807"/>
    </source>
</evidence>
<dbReference type="Pfam" id="PF07714">
    <property type="entry name" value="PK_Tyr_Ser-Thr"/>
    <property type="match status" value="1"/>
</dbReference>
<dbReference type="GeneID" id="94830644"/>
<evidence type="ECO:0000256" key="4">
    <source>
        <dbReference type="PROSITE-ProRule" id="PRU10141"/>
    </source>
</evidence>
<comment type="caution">
    <text evidence="7">The sequence shown here is derived from an EMBL/GenBank/DDBJ whole genome shotgun (WGS) entry which is preliminary data.</text>
</comment>
<dbReference type="Gene3D" id="1.10.510.10">
    <property type="entry name" value="Transferase(Phosphotransferase) domain 1"/>
    <property type="match status" value="1"/>
</dbReference>
<dbReference type="PROSITE" id="PS00108">
    <property type="entry name" value="PROTEIN_KINASE_ST"/>
    <property type="match status" value="1"/>
</dbReference>
<dbReference type="PROSITE" id="PS00107">
    <property type="entry name" value="PROTEIN_KINASE_ATP"/>
    <property type="match status" value="1"/>
</dbReference>
<dbReference type="InterPro" id="IPR051681">
    <property type="entry name" value="Ser/Thr_Kinases-Pseudokinases"/>
</dbReference>
<dbReference type="PRINTS" id="PR00109">
    <property type="entry name" value="TYRKINASE"/>
</dbReference>
<keyword evidence="7" id="KW-0418">Kinase</keyword>
<dbReference type="VEuPathDB" id="TrichDB:TRFO_11260"/>
<feature type="binding site" evidence="4">
    <location>
        <position position="53"/>
    </location>
    <ligand>
        <name>ATP</name>
        <dbReference type="ChEBI" id="CHEBI:30616"/>
    </ligand>
</feature>
<dbReference type="PANTHER" id="PTHR44329">
    <property type="entry name" value="SERINE/THREONINE-PROTEIN KINASE TNNI3K-RELATED"/>
    <property type="match status" value="1"/>
</dbReference>
<evidence type="ECO:0000256" key="1">
    <source>
        <dbReference type="ARBA" id="ARBA00022527"/>
    </source>
</evidence>
<dbReference type="EMBL" id="MLAK01001337">
    <property type="protein sequence ID" value="OHS94198.1"/>
    <property type="molecule type" value="Genomic_DNA"/>
</dbReference>
<dbReference type="GO" id="GO:0005524">
    <property type="term" value="F:ATP binding"/>
    <property type="evidence" value="ECO:0007669"/>
    <property type="project" value="UniProtKB-UniRule"/>
</dbReference>
<dbReference type="InterPro" id="IPR011009">
    <property type="entry name" value="Kinase-like_dom_sf"/>
</dbReference>
<dbReference type="SMART" id="SM00220">
    <property type="entry name" value="S_TKc"/>
    <property type="match status" value="1"/>
</dbReference>
<accession>A0A1J4J477</accession>
<dbReference type="SUPFAM" id="SSF56112">
    <property type="entry name" value="Protein kinase-like (PK-like)"/>
    <property type="match status" value="1"/>
</dbReference>
<dbReference type="SUPFAM" id="SSF48371">
    <property type="entry name" value="ARM repeat"/>
    <property type="match status" value="1"/>
</dbReference>
<dbReference type="InterPro" id="IPR008271">
    <property type="entry name" value="Ser/Thr_kinase_AS"/>
</dbReference>
<dbReference type="OrthoDB" id="4062651at2759"/>
<keyword evidence="2 4" id="KW-0547">Nucleotide-binding</keyword>